<accession>A0A2D2DU82</accession>
<organism evidence="1 2">
    <name type="scientific">Massilia violaceinigra</name>
    <dbReference type="NCBI Taxonomy" id="2045208"/>
    <lineage>
        <taxon>Bacteria</taxon>
        <taxon>Pseudomonadati</taxon>
        <taxon>Pseudomonadota</taxon>
        <taxon>Betaproteobacteria</taxon>
        <taxon>Burkholderiales</taxon>
        <taxon>Oxalobacteraceae</taxon>
        <taxon>Telluria group</taxon>
        <taxon>Massilia</taxon>
    </lineage>
</organism>
<dbReference type="KEGG" id="mass:CR152_31420"/>
<dbReference type="AlphaFoldDB" id="A0A2D2DU82"/>
<keyword evidence="2" id="KW-1185">Reference proteome</keyword>
<dbReference type="EMBL" id="CP024608">
    <property type="protein sequence ID" value="ATQ78523.1"/>
    <property type="molecule type" value="Genomic_DNA"/>
</dbReference>
<protein>
    <submittedName>
        <fullName evidence="1">Uncharacterized protein</fullName>
    </submittedName>
</protein>
<sequence>MICLPADFAAAIGGIMDCTTAKDMPNVENRREPRAPEQGENISSMDIVGLGAALGAGFGAHVVRQAGPVAGGAAIGVFGAAVGGVAASGVTGWKIGSLIGDIPSVSKYLDHATGMILNAPSELGHLYVAPKYPDEFWKFHPGPGSTPSDVWWYVPELGDRIAGTGDTVFRDPYAAIGNAGIDYGGQDEGGGRKIALLAIAKA</sequence>
<reference evidence="1" key="1">
    <citation type="submission" date="2017-10" db="EMBL/GenBank/DDBJ databases">
        <title>Massilia psychrophilum sp. nov., a novel purple-pigmented bacterium isolated from Tianshan glacier, Xinjiang Municipality, China.</title>
        <authorList>
            <person name="Wang H."/>
        </authorList>
    </citation>
    <scope>NUCLEOTIDE SEQUENCE [LARGE SCALE GENOMIC DNA]</scope>
    <source>
        <strain evidence="1">B2</strain>
    </source>
</reference>
<evidence type="ECO:0000313" key="1">
    <source>
        <dbReference type="EMBL" id="ATQ78523.1"/>
    </source>
</evidence>
<gene>
    <name evidence="1" type="ORF">CR152_31420</name>
</gene>
<evidence type="ECO:0000313" key="2">
    <source>
        <dbReference type="Proteomes" id="UP000229897"/>
    </source>
</evidence>
<dbReference type="Proteomes" id="UP000229897">
    <property type="component" value="Chromosome"/>
</dbReference>
<name>A0A2D2DU82_9BURK</name>
<proteinExistence type="predicted"/>